<organism evidence="2 3">
    <name type="scientific">Acinetobacter colistiniresistens</name>
    <dbReference type="NCBI Taxonomy" id="280145"/>
    <lineage>
        <taxon>Bacteria</taxon>
        <taxon>Pseudomonadati</taxon>
        <taxon>Pseudomonadota</taxon>
        <taxon>Gammaproteobacteria</taxon>
        <taxon>Moraxellales</taxon>
        <taxon>Moraxellaceae</taxon>
        <taxon>Acinetobacter</taxon>
    </lineage>
</organism>
<feature type="signal peptide" evidence="1">
    <location>
        <begin position="1"/>
        <end position="26"/>
    </location>
</feature>
<sequence>MMKKGMQKSILTSCLLMSLFATHTWASNGLVEMTDNELSAARGQALLSLGYTAPDTSNAMKNFGYYKLGLEAKLELNANIRALQLGCGGRNGAGGCDIDMDNVSLSGPPDGKLADGTPTWSKGRANTSASLTNPFIEFAIKNPTSASTREVAGFRLSAEEILGYLSAGTVNDINSSGLSTGGGINSFSGFLKVGQTPVNAFTDPAIFGTREDQAIYANVRINTILWNPRTAFSNINKMTPGRPGYEAPPANDNIYTSNGQRLWGINVPRQEVAFNFPETIVTGSRMKQLNLVVQDVPIPRIPIGRDSGGINMTLDQAVAGVNTATFFMGANNSQGTYAYCAANYSPGTCSYITDLKANVQVKQNFNLIHNLPITSGGYLALQNTALQWPGADVADIAQPGWWLSFKDPLDFGALNPTTGIPMQDVLPQIATFITNYLSDQNNRIDVNIGDALSAALFGTPLYKGLGDIRLAPDARAVMVLENLLLDSNQKPVPNCFGGLKFC</sequence>
<gene>
    <name evidence="2" type="ORF">FPV60_12485</name>
</gene>
<keyword evidence="1" id="KW-0732">Signal</keyword>
<accession>A0A558F465</accession>
<evidence type="ECO:0000256" key="1">
    <source>
        <dbReference type="SAM" id="SignalP"/>
    </source>
</evidence>
<evidence type="ECO:0000313" key="3">
    <source>
        <dbReference type="Proteomes" id="UP000316981"/>
    </source>
</evidence>
<proteinExistence type="predicted"/>
<evidence type="ECO:0000313" key="2">
    <source>
        <dbReference type="EMBL" id="TVT80404.1"/>
    </source>
</evidence>
<feature type="chain" id="PRO_5021747281" evidence="1">
    <location>
        <begin position="27"/>
        <end position="502"/>
    </location>
</feature>
<name>A0A558F465_9GAMM</name>
<comment type="caution">
    <text evidence="2">The sequence shown here is derived from an EMBL/GenBank/DDBJ whole genome shotgun (WGS) entry which is preliminary data.</text>
</comment>
<dbReference type="EMBL" id="VMTP01000066">
    <property type="protein sequence ID" value="TVT80404.1"/>
    <property type="molecule type" value="Genomic_DNA"/>
</dbReference>
<reference evidence="2 3" key="1">
    <citation type="submission" date="2019-07" db="EMBL/GenBank/DDBJ databases">
        <title>Draft Genome Sequence of the first blaOXA-58-Harboring Acinetobacter colistiniresistens clinical isolate from Brazil.</title>
        <authorList>
            <person name="Favaro L.S."/>
            <person name="Paula-Petroli S.B."/>
            <person name="Moura C.F."/>
            <person name="Tognim M.C.B."/>
            <person name="Venancio E.J."/>
            <person name="Yamada-Ogatta S.F."/>
            <person name="Carrara-Marroni F.E."/>
        </authorList>
    </citation>
    <scope>NUCLEOTIDE SEQUENCE [LARGE SCALE GENOMIC DNA]</scope>
    <source>
        <strain evidence="2 3">DL</strain>
    </source>
</reference>
<protein>
    <submittedName>
        <fullName evidence="2">Uncharacterized protein</fullName>
    </submittedName>
</protein>
<dbReference type="Proteomes" id="UP000316981">
    <property type="component" value="Unassembled WGS sequence"/>
</dbReference>
<dbReference type="RefSeq" id="WP_119055039.1">
    <property type="nucleotide sequence ID" value="NZ_BHGD02000026.1"/>
</dbReference>
<dbReference type="AlphaFoldDB" id="A0A558F465"/>